<feature type="transmembrane region" description="Helical" evidence="7">
    <location>
        <begin position="50"/>
        <end position="74"/>
    </location>
</feature>
<keyword evidence="5 7" id="KW-0472">Membrane</keyword>
<feature type="transmembrane region" description="Helical" evidence="7">
    <location>
        <begin position="113"/>
        <end position="129"/>
    </location>
</feature>
<protein>
    <submittedName>
        <fullName evidence="8">Na/Pi symporter</fullName>
    </submittedName>
</protein>
<feature type="transmembrane region" description="Helical" evidence="7">
    <location>
        <begin position="250"/>
        <end position="271"/>
    </location>
</feature>
<evidence type="ECO:0000256" key="7">
    <source>
        <dbReference type="SAM" id="Phobius"/>
    </source>
</evidence>
<keyword evidence="3 7" id="KW-0812">Transmembrane</keyword>
<keyword evidence="2" id="KW-1003">Cell membrane</keyword>
<feature type="transmembrane region" description="Helical" evidence="7">
    <location>
        <begin position="283"/>
        <end position="306"/>
    </location>
</feature>
<keyword evidence="9" id="KW-1185">Reference proteome</keyword>
<dbReference type="PANTHER" id="PTHR10010">
    <property type="entry name" value="SOLUTE CARRIER FAMILY 34 SODIUM PHOSPHATE , MEMBER 2-RELATED"/>
    <property type="match status" value="1"/>
</dbReference>
<keyword evidence="4 7" id="KW-1133">Transmembrane helix</keyword>
<dbReference type="Pfam" id="PF02690">
    <property type="entry name" value="Na_Pi_cotrans"/>
    <property type="match status" value="2"/>
</dbReference>
<evidence type="ECO:0000256" key="1">
    <source>
        <dbReference type="ARBA" id="ARBA00004651"/>
    </source>
</evidence>
<name>A0ABU3W447_9GAMM</name>
<dbReference type="InterPro" id="IPR003841">
    <property type="entry name" value="Na/Pi_transpt"/>
</dbReference>
<evidence type="ECO:0000256" key="3">
    <source>
        <dbReference type="ARBA" id="ARBA00022692"/>
    </source>
</evidence>
<evidence type="ECO:0000256" key="6">
    <source>
        <dbReference type="SAM" id="MobiDB-lite"/>
    </source>
</evidence>
<feature type="transmembrane region" description="Helical" evidence="7">
    <location>
        <begin position="178"/>
        <end position="203"/>
    </location>
</feature>
<evidence type="ECO:0000256" key="4">
    <source>
        <dbReference type="ARBA" id="ARBA00022989"/>
    </source>
</evidence>
<sequence length="548" mass="57887">MALEMLGAMIGGLGLFLLAVGMITDGLRMTAGDALRDLLGRWTKTPSRGIASGALITGIVQSSSAVTVATIGFVNANLLTMHQALGVVFGANIGTTMTGWLVAAVGFKIKVEAFALPMIGIGMILRLTGAGSRRGAIGGALAGFGLFFIGIDVLRGAFEGLAQGVELAALASESLPGLMMFVGVGAFMTLMTQSSSAAIAITLTAATGGVIGLPAAAAMVIGANVGTTSTAVFAAIGATANARRVATAHVIFNLATGVVALMLLPVLLWLVRQAGDALALETVPAVILALFHTLFNVLGVLLMWPFTGRLAVFLERRFVTAAEDLSRPRYLDRTTRSTPLLAQDAMRLELRRVLGMNRELALAALQPPVDARQFDGRQQAIMLLCDRIDASVAHLERSGLSADESAALPAVLRLVRRMREIGYEAGQLVKQGLDCPQARPLVSETITVLSAWEPQDNLYSSTLNDQFQQLHHLYERARKDVLKATATGQFQPVQANALLDQLRALGRLNSQLAKAGRQLQKQLREEETVTEPPQLAAGVVPKNPGTAQ</sequence>
<feature type="region of interest" description="Disordered" evidence="6">
    <location>
        <begin position="523"/>
        <end position="548"/>
    </location>
</feature>
<evidence type="ECO:0000313" key="8">
    <source>
        <dbReference type="EMBL" id="MDV2081140.1"/>
    </source>
</evidence>
<feature type="transmembrane region" description="Helical" evidence="7">
    <location>
        <begin position="86"/>
        <end position="107"/>
    </location>
</feature>
<evidence type="ECO:0000256" key="2">
    <source>
        <dbReference type="ARBA" id="ARBA00022475"/>
    </source>
</evidence>
<dbReference type="NCBIfam" id="NF037997">
    <property type="entry name" value="Na_Pi_symport"/>
    <property type="match status" value="1"/>
</dbReference>
<dbReference type="Proteomes" id="UP001269819">
    <property type="component" value="Unassembled WGS sequence"/>
</dbReference>
<dbReference type="PANTHER" id="PTHR10010:SF46">
    <property type="entry name" value="SODIUM-DEPENDENT PHOSPHATE TRANSPORT PROTEIN 2B"/>
    <property type="match status" value="1"/>
</dbReference>
<evidence type="ECO:0000256" key="5">
    <source>
        <dbReference type="ARBA" id="ARBA00023136"/>
    </source>
</evidence>
<comment type="subcellular location">
    <subcellularLocation>
        <location evidence="1">Cell membrane</location>
        <topology evidence="1">Multi-pass membrane protein</topology>
    </subcellularLocation>
</comment>
<comment type="caution">
    <text evidence="8">The sequence shown here is derived from an EMBL/GenBank/DDBJ whole genome shotgun (WGS) entry which is preliminary data.</text>
</comment>
<proteinExistence type="predicted"/>
<feature type="transmembrane region" description="Helical" evidence="7">
    <location>
        <begin position="136"/>
        <end position="158"/>
    </location>
</feature>
<organism evidence="8 9">
    <name type="scientific">Marinobacter xestospongiae</name>
    <dbReference type="NCBI Taxonomy" id="994319"/>
    <lineage>
        <taxon>Bacteria</taxon>
        <taxon>Pseudomonadati</taxon>
        <taxon>Pseudomonadota</taxon>
        <taxon>Gammaproteobacteria</taxon>
        <taxon>Pseudomonadales</taxon>
        <taxon>Marinobacteraceae</taxon>
        <taxon>Marinobacter</taxon>
    </lineage>
</organism>
<gene>
    <name evidence="8" type="ORF">RYS15_20810</name>
</gene>
<reference evidence="8 9" key="1">
    <citation type="submission" date="2023-10" db="EMBL/GenBank/DDBJ databases">
        <title>Characteristics and mechanism of a salt-tolerant marine origin heterotrophic nitrifying- aerobic denitrifying bacteria Marinobacter xestospongiae HN1.</title>
        <authorList>
            <person name="Qi R."/>
        </authorList>
    </citation>
    <scope>NUCLEOTIDE SEQUENCE [LARGE SCALE GENOMIC DNA]</scope>
    <source>
        <strain evidence="8 9">HN1</strain>
    </source>
</reference>
<accession>A0ABU3W447</accession>
<dbReference type="RefSeq" id="WP_316975429.1">
    <property type="nucleotide sequence ID" value="NZ_JAWIIJ010000026.1"/>
</dbReference>
<evidence type="ECO:0000313" key="9">
    <source>
        <dbReference type="Proteomes" id="UP001269819"/>
    </source>
</evidence>
<dbReference type="EMBL" id="JAWIIJ010000026">
    <property type="protein sequence ID" value="MDV2081140.1"/>
    <property type="molecule type" value="Genomic_DNA"/>
</dbReference>